<comment type="caution">
    <text evidence="2">The sequence shown here is derived from an EMBL/GenBank/DDBJ whole genome shotgun (WGS) entry which is preliminary data.</text>
</comment>
<feature type="transmembrane region" description="Helical" evidence="1">
    <location>
        <begin position="57"/>
        <end position="78"/>
    </location>
</feature>
<reference evidence="2 3" key="1">
    <citation type="submission" date="2019-07" db="EMBL/GenBank/DDBJ databases">
        <title>Genomic Encyclopedia of Archaeal and Bacterial Type Strains, Phase II (KMG-II): from individual species to whole genera.</title>
        <authorList>
            <person name="Goeker M."/>
        </authorList>
    </citation>
    <scope>NUCLEOTIDE SEQUENCE [LARGE SCALE GENOMIC DNA]</scope>
    <source>
        <strain evidence="2 3">DSM 18850</strain>
    </source>
</reference>
<dbReference type="AlphaFoldDB" id="A0A5S5D9F1"/>
<proteinExistence type="predicted"/>
<evidence type="ECO:0000313" key="3">
    <source>
        <dbReference type="Proteomes" id="UP000325105"/>
    </source>
</evidence>
<evidence type="ECO:0000256" key="1">
    <source>
        <dbReference type="SAM" id="Phobius"/>
    </source>
</evidence>
<keyword evidence="3" id="KW-1185">Reference proteome</keyword>
<feature type="transmembrane region" description="Helical" evidence="1">
    <location>
        <begin position="20"/>
        <end position="37"/>
    </location>
</feature>
<keyword evidence="1" id="KW-0472">Membrane</keyword>
<protein>
    <submittedName>
        <fullName evidence="2">Uncharacterized protein</fullName>
    </submittedName>
</protein>
<keyword evidence="1" id="KW-0812">Transmembrane</keyword>
<dbReference type="Proteomes" id="UP000325105">
    <property type="component" value="Unassembled WGS sequence"/>
</dbReference>
<feature type="transmembrane region" description="Helical" evidence="1">
    <location>
        <begin position="139"/>
        <end position="164"/>
    </location>
</feature>
<organism evidence="2 3">
    <name type="scientific">Sphingobacterium allocomposti</name>
    <dbReference type="NCBI Taxonomy" id="415956"/>
    <lineage>
        <taxon>Bacteria</taxon>
        <taxon>Pseudomonadati</taxon>
        <taxon>Bacteroidota</taxon>
        <taxon>Sphingobacteriia</taxon>
        <taxon>Sphingobacteriales</taxon>
        <taxon>Sphingobacteriaceae</taxon>
        <taxon>Sphingobacterium</taxon>
    </lineage>
</organism>
<accession>A0A5S5D9F1</accession>
<sequence>MLNLIIILSDYFRTRNLQGLLWNITISSIICVLIHVSTSECQLPQLINSYINNTLNVLSLIIGFSIALFTLIITASNPNIDEMKKTYTSFKISGKEVSLFQHILITMIYIILVECLLLLLSLLFPFFFDPYDSSGKIAFYISIFLLSHIIICNISNTMNVYFVLCKPL</sequence>
<keyword evidence="1" id="KW-1133">Transmembrane helix</keyword>
<feature type="transmembrane region" description="Helical" evidence="1">
    <location>
        <begin position="99"/>
        <end position="127"/>
    </location>
</feature>
<dbReference type="EMBL" id="VNHX01000020">
    <property type="protein sequence ID" value="TYP91352.1"/>
    <property type="molecule type" value="Genomic_DNA"/>
</dbReference>
<gene>
    <name evidence="2" type="ORF">BC792_12060</name>
</gene>
<evidence type="ECO:0000313" key="2">
    <source>
        <dbReference type="EMBL" id="TYP91352.1"/>
    </source>
</evidence>
<name>A0A5S5D9F1_9SPHI</name>